<feature type="region of interest" description="Disordered" evidence="1">
    <location>
        <begin position="96"/>
        <end position="115"/>
    </location>
</feature>
<keyword evidence="2" id="KW-0732">Signal</keyword>
<evidence type="ECO:0000313" key="4">
    <source>
        <dbReference type="Proteomes" id="UP000188320"/>
    </source>
</evidence>
<organism evidence="3 4">
    <name type="scientific">Zancudomyces culisetae</name>
    <name type="common">Gut fungus</name>
    <name type="synonym">Smittium culisetae</name>
    <dbReference type="NCBI Taxonomy" id="1213189"/>
    <lineage>
        <taxon>Eukaryota</taxon>
        <taxon>Fungi</taxon>
        <taxon>Fungi incertae sedis</taxon>
        <taxon>Zoopagomycota</taxon>
        <taxon>Kickxellomycotina</taxon>
        <taxon>Harpellomycetes</taxon>
        <taxon>Harpellales</taxon>
        <taxon>Legeriomycetaceae</taxon>
        <taxon>Zancudomyces</taxon>
    </lineage>
</organism>
<accession>A0A1R1PXN6</accession>
<dbReference type="Proteomes" id="UP000188320">
    <property type="component" value="Unassembled WGS sequence"/>
</dbReference>
<evidence type="ECO:0000256" key="2">
    <source>
        <dbReference type="SAM" id="SignalP"/>
    </source>
</evidence>
<feature type="compositionally biased region" description="Polar residues" evidence="1">
    <location>
        <begin position="96"/>
        <end position="108"/>
    </location>
</feature>
<sequence>MKVRFQILLGVLAIESFNPAKAFGKVQNDKSYDLKLNKETTPSFFPPSPPPYSYPYLQKQKYKRRTNKQQSNEQYSSYEKLHAYKGDGSVECAQPQTLTHKHSTPSSHADSKAYSKRGDTICSNSDCTLGVQKVAKLLTKRFMKRGISRNHKRQILSMTPDALKTFVENLETQIRIKLSQLEQQNTLSFVNTDSTSVNTLVNTIFNDINLMNIIQQAVNNLIALLTRENRQ</sequence>
<dbReference type="AlphaFoldDB" id="A0A1R1PXN6"/>
<keyword evidence="4" id="KW-1185">Reference proteome</keyword>
<protein>
    <submittedName>
        <fullName evidence="3">Uncharacterized protein</fullName>
    </submittedName>
</protein>
<proteinExistence type="predicted"/>
<name>A0A1R1PXN6_ZANCU</name>
<comment type="caution">
    <text evidence="3">The sequence shown here is derived from an EMBL/GenBank/DDBJ whole genome shotgun (WGS) entry which is preliminary data.</text>
</comment>
<reference evidence="4" key="1">
    <citation type="submission" date="2017-01" db="EMBL/GenBank/DDBJ databases">
        <authorList>
            <person name="Wang Y."/>
            <person name="White M."/>
            <person name="Kvist S."/>
            <person name="Moncalvo J.-M."/>
        </authorList>
    </citation>
    <scope>NUCLEOTIDE SEQUENCE [LARGE SCALE GENOMIC DNA]</scope>
    <source>
        <strain evidence="4">COL-18-3</strain>
    </source>
</reference>
<evidence type="ECO:0000256" key="1">
    <source>
        <dbReference type="SAM" id="MobiDB-lite"/>
    </source>
</evidence>
<feature type="chain" id="PRO_5013023345" evidence="2">
    <location>
        <begin position="23"/>
        <end position="231"/>
    </location>
</feature>
<evidence type="ECO:0000313" key="3">
    <source>
        <dbReference type="EMBL" id="OMH85726.1"/>
    </source>
</evidence>
<feature type="non-terminal residue" evidence="3">
    <location>
        <position position="231"/>
    </location>
</feature>
<feature type="signal peptide" evidence="2">
    <location>
        <begin position="1"/>
        <end position="22"/>
    </location>
</feature>
<gene>
    <name evidence="3" type="ORF">AX774_g707</name>
</gene>
<dbReference type="EMBL" id="LSSK01000051">
    <property type="protein sequence ID" value="OMH85726.1"/>
    <property type="molecule type" value="Genomic_DNA"/>
</dbReference>